<evidence type="ECO:0000313" key="8">
    <source>
        <dbReference type="Proteomes" id="UP000438448"/>
    </source>
</evidence>
<keyword evidence="5" id="KW-0408">Iron</keyword>
<evidence type="ECO:0000256" key="4">
    <source>
        <dbReference type="ARBA" id="ARBA00023002"/>
    </source>
</evidence>
<protein>
    <submittedName>
        <fullName evidence="7">Cytochrome P450 monooxygenase PikC</fullName>
        <ecNumber evidence="7">1.14.15.33</ecNumber>
    </submittedName>
</protein>
<accession>A0A7K0D435</accession>
<evidence type="ECO:0000256" key="5">
    <source>
        <dbReference type="ARBA" id="ARBA00023004"/>
    </source>
</evidence>
<dbReference type="InterPro" id="IPR002397">
    <property type="entry name" value="Cyt_P450_B"/>
</dbReference>
<reference evidence="7 8" key="1">
    <citation type="submission" date="2019-10" db="EMBL/GenBank/DDBJ databases">
        <title>Nocardia macrotermitis sp. nov. and Nocardia aurantia sp. nov., isolated from the gut of fungus growing-termite Macrotermes natalensis.</title>
        <authorList>
            <person name="Benndorf R."/>
            <person name="Schwitalla J."/>
            <person name="Martin K."/>
            <person name="De Beer W."/>
            <person name="Kaster A.-K."/>
            <person name="Vollmers J."/>
            <person name="Poulsen M."/>
            <person name="Beemelmanns C."/>
        </authorList>
    </citation>
    <scope>NUCLEOTIDE SEQUENCE [LARGE SCALE GENOMIC DNA]</scope>
    <source>
        <strain evidence="7 8">RB20</strain>
    </source>
</reference>
<organism evidence="7 8">
    <name type="scientific">Nocardia macrotermitis</name>
    <dbReference type="NCBI Taxonomy" id="2585198"/>
    <lineage>
        <taxon>Bacteria</taxon>
        <taxon>Bacillati</taxon>
        <taxon>Actinomycetota</taxon>
        <taxon>Actinomycetes</taxon>
        <taxon>Mycobacteriales</taxon>
        <taxon>Nocardiaceae</taxon>
        <taxon>Nocardia</taxon>
    </lineage>
</organism>
<evidence type="ECO:0000313" key="7">
    <source>
        <dbReference type="EMBL" id="MQY20505.1"/>
    </source>
</evidence>
<comment type="similarity">
    <text evidence="1">Belongs to the cytochrome P450 family.</text>
</comment>
<keyword evidence="8" id="KW-1185">Reference proteome</keyword>
<dbReference type="PANTHER" id="PTHR46696:SF1">
    <property type="entry name" value="CYTOCHROME P450 YJIB-RELATED"/>
    <property type="match status" value="1"/>
</dbReference>
<dbReference type="GO" id="GO:0020037">
    <property type="term" value="F:heme binding"/>
    <property type="evidence" value="ECO:0007669"/>
    <property type="project" value="InterPro"/>
</dbReference>
<evidence type="ECO:0000256" key="1">
    <source>
        <dbReference type="ARBA" id="ARBA00010617"/>
    </source>
</evidence>
<keyword evidence="2" id="KW-0349">Heme</keyword>
<dbReference type="GO" id="GO:0016705">
    <property type="term" value="F:oxidoreductase activity, acting on paired donors, with incorporation or reduction of molecular oxygen"/>
    <property type="evidence" value="ECO:0007669"/>
    <property type="project" value="InterPro"/>
</dbReference>
<dbReference type="Proteomes" id="UP000438448">
    <property type="component" value="Unassembled WGS sequence"/>
</dbReference>
<evidence type="ECO:0000256" key="3">
    <source>
        <dbReference type="ARBA" id="ARBA00022723"/>
    </source>
</evidence>
<dbReference type="PRINTS" id="PR00359">
    <property type="entry name" value="BP450"/>
</dbReference>
<dbReference type="SUPFAM" id="SSF48264">
    <property type="entry name" value="Cytochrome P450"/>
    <property type="match status" value="1"/>
</dbReference>
<dbReference type="PANTHER" id="PTHR46696">
    <property type="entry name" value="P450, PUTATIVE (EUROFUNG)-RELATED"/>
    <property type="match status" value="1"/>
</dbReference>
<dbReference type="Gene3D" id="1.10.630.10">
    <property type="entry name" value="Cytochrome P450"/>
    <property type="match status" value="1"/>
</dbReference>
<dbReference type="EMBL" id="WEGK01000007">
    <property type="protein sequence ID" value="MQY20505.1"/>
    <property type="molecule type" value="Genomic_DNA"/>
</dbReference>
<proteinExistence type="inferred from homology"/>
<keyword evidence="4 7" id="KW-0560">Oxidoreductase</keyword>
<dbReference type="GO" id="GO:0004497">
    <property type="term" value="F:monooxygenase activity"/>
    <property type="evidence" value="ECO:0007669"/>
    <property type="project" value="UniProtKB-KW"/>
</dbReference>
<evidence type="ECO:0000256" key="2">
    <source>
        <dbReference type="ARBA" id="ARBA00022617"/>
    </source>
</evidence>
<dbReference type="InterPro" id="IPR036396">
    <property type="entry name" value="Cyt_P450_sf"/>
</dbReference>
<keyword evidence="3" id="KW-0479">Metal-binding</keyword>
<name>A0A7K0D435_9NOCA</name>
<dbReference type="AlphaFoldDB" id="A0A7K0D435"/>
<comment type="caution">
    <text evidence="7">The sequence shown here is derived from an EMBL/GenBank/DDBJ whole genome shotgun (WGS) entry which is preliminary data.</text>
</comment>
<sequence>MYTPDFVREPNDTYDRMRQAHSTLVPVELAPDVPATLVIGYSTAVQILNDPDHFPSDPRAWQKSIPADSPVRPMMEWLPAARYNTGATHRRYRDPSVVAIDAIDQHAILAMVENAAVPLITSFCEDGQADLVMQYAFPLVLEVLNQMCGCPADIGERVAVGMADRFDSDKVKAKQGMQDLRAALMELIALKRDRPGDDVTSHLAHHPNGLDDLEVFAQLMSFYGAGFEAQRTFMANALLLIFTDPRFQPDSGRNLSTTDALDEVLFNNPPMANFCTTYPRQPIQIDGVWLPADQPVLISLAACNNDPRIRGEGNTSIGNRSHLAWSTGPHVCPAKDVAYRTVESAIDQLFDRVGEIQLAVHPDQLVWRPGPFHRALTAMPVVFEPLRRQQVMI</sequence>
<dbReference type="EC" id="1.14.15.33" evidence="7"/>
<dbReference type="GO" id="GO:0005506">
    <property type="term" value="F:iron ion binding"/>
    <property type="evidence" value="ECO:0007669"/>
    <property type="project" value="InterPro"/>
</dbReference>
<dbReference type="RefSeq" id="WP_227833627.1">
    <property type="nucleotide sequence ID" value="NZ_WEGK01000007.1"/>
</dbReference>
<gene>
    <name evidence="7" type="primary">pikC_3</name>
    <name evidence="7" type="ORF">NRB20_36100</name>
</gene>
<evidence type="ECO:0000256" key="6">
    <source>
        <dbReference type="ARBA" id="ARBA00023033"/>
    </source>
</evidence>
<keyword evidence="6 7" id="KW-0503">Monooxygenase</keyword>